<dbReference type="Proteomes" id="UP001165069">
    <property type="component" value="Unassembled WGS sequence"/>
</dbReference>
<gene>
    <name evidence="3" type="ORF">GETHLI_19650</name>
</gene>
<evidence type="ECO:0000313" key="3">
    <source>
        <dbReference type="EMBL" id="GLH73463.1"/>
    </source>
</evidence>
<name>A0ABQ5QFJ5_9BACT</name>
<feature type="domain" description="Isochorismatase-like" evidence="2">
    <location>
        <begin position="12"/>
        <end position="156"/>
    </location>
</feature>
<organism evidence="3 4">
    <name type="scientific">Geothrix limicola</name>
    <dbReference type="NCBI Taxonomy" id="2927978"/>
    <lineage>
        <taxon>Bacteria</taxon>
        <taxon>Pseudomonadati</taxon>
        <taxon>Acidobacteriota</taxon>
        <taxon>Holophagae</taxon>
        <taxon>Holophagales</taxon>
        <taxon>Holophagaceae</taxon>
        <taxon>Geothrix</taxon>
    </lineage>
</organism>
<dbReference type="CDD" id="cd01014">
    <property type="entry name" value="nicotinamidase_related"/>
    <property type="match status" value="1"/>
</dbReference>
<proteinExistence type="predicted"/>
<evidence type="ECO:0000313" key="4">
    <source>
        <dbReference type="Proteomes" id="UP001165069"/>
    </source>
</evidence>
<dbReference type="PANTHER" id="PTHR43540:SF6">
    <property type="entry name" value="ISOCHORISMATASE-LIKE DOMAIN-CONTAINING PROTEIN"/>
    <property type="match status" value="1"/>
</dbReference>
<reference evidence="3 4" key="1">
    <citation type="journal article" date="2023" name="Antonie Van Leeuwenhoek">
        <title>Mesoterricola silvestris gen. nov., sp. nov., Mesoterricola sediminis sp. nov., Geothrix oryzae sp. nov., Geothrix edaphica sp. nov., Geothrix rubra sp. nov., and Geothrix limicola sp. nov., six novel members of Acidobacteriota isolated from soils.</title>
        <authorList>
            <person name="Itoh H."/>
            <person name="Sugisawa Y."/>
            <person name="Mise K."/>
            <person name="Xu Z."/>
            <person name="Kuniyasu M."/>
            <person name="Ushijima N."/>
            <person name="Kawano K."/>
            <person name="Kobayashi E."/>
            <person name="Shiratori Y."/>
            <person name="Masuda Y."/>
            <person name="Senoo K."/>
        </authorList>
    </citation>
    <scope>NUCLEOTIDE SEQUENCE [LARGE SCALE GENOMIC DNA]</scope>
    <source>
        <strain evidence="3 4">Red804</strain>
    </source>
</reference>
<dbReference type="Gene3D" id="3.40.50.850">
    <property type="entry name" value="Isochorismatase-like"/>
    <property type="match status" value="1"/>
</dbReference>
<keyword evidence="1 3" id="KW-0378">Hydrolase</keyword>
<comment type="caution">
    <text evidence="3">The sequence shown here is derived from an EMBL/GenBank/DDBJ whole genome shotgun (WGS) entry which is preliminary data.</text>
</comment>
<dbReference type="GO" id="GO:0016787">
    <property type="term" value="F:hydrolase activity"/>
    <property type="evidence" value="ECO:0007669"/>
    <property type="project" value="UniProtKB-KW"/>
</dbReference>
<evidence type="ECO:0000256" key="1">
    <source>
        <dbReference type="ARBA" id="ARBA00022801"/>
    </source>
</evidence>
<dbReference type="SUPFAM" id="SSF52499">
    <property type="entry name" value="Isochorismatase-like hydrolases"/>
    <property type="match status" value="1"/>
</dbReference>
<dbReference type="PANTHER" id="PTHR43540">
    <property type="entry name" value="PEROXYUREIDOACRYLATE/UREIDOACRYLATE AMIDOHYDROLASE-RELATED"/>
    <property type="match status" value="1"/>
</dbReference>
<sequence>MNPSINPSLRRALVVIDVQEEYVTGGLLIEYPPIQESLANIGRAMDAARAAAIPIVVVQHTAPPSAPVFVKGTPAWELHEVVSSRPRDHYVEKAFPSAFAGTDLAAWLKARGVDTITVVGYMTQNCDDSTLKQAESAGLKAEFLQDASGAVPYENRAGFASAEEIHRVYSVVLQSRFASVMSTEAWIEAVSHNTPAPAVETIFDSNQRARRRQGVPA</sequence>
<dbReference type="InterPro" id="IPR050272">
    <property type="entry name" value="Isochorismatase-like_hydrls"/>
</dbReference>
<dbReference type="InterPro" id="IPR000868">
    <property type="entry name" value="Isochorismatase-like_dom"/>
</dbReference>
<protein>
    <submittedName>
        <fullName evidence="3">Cysteine hydrolase</fullName>
    </submittedName>
</protein>
<dbReference type="RefSeq" id="WP_285574565.1">
    <property type="nucleotide sequence ID" value="NZ_BSDE01000003.1"/>
</dbReference>
<accession>A0ABQ5QFJ5</accession>
<dbReference type="EMBL" id="BSDE01000003">
    <property type="protein sequence ID" value="GLH73463.1"/>
    <property type="molecule type" value="Genomic_DNA"/>
</dbReference>
<evidence type="ECO:0000259" key="2">
    <source>
        <dbReference type="Pfam" id="PF00857"/>
    </source>
</evidence>
<dbReference type="InterPro" id="IPR036380">
    <property type="entry name" value="Isochorismatase-like_sf"/>
</dbReference>
<keyword evidence="4" id="KW-1185">Reference proteome</keyword>
<dbReference type="Pfam" id="PF00857">
    <property type="entry name" value="Isochorismatase"/>
    <property type="match status" value="1"/>
</dbReference>